<feature type="chain" id="PRO_5035161431" evidence="1">
    <location>
        <begin position="21"/>
        <end position="126"/>
    </location>
</feature>
<proteinExistence type="predicted"/>
<gene>
    <name evidence="2" type="ORF">FGO68_gene5090</name>
</gene>
<accession>A0A8J8NHY2</accession>
<protein>
    <submittedName>
        <fullName evidence="2">Uncharacterized protein</fullName>
    </submittedName>
</protein>
<evidence type="ECO:0000313" key="2">
    <source>
        <dbReference type="EMBL" id="TNV75417.1"/>
    </source>
</evidence>
<dbReference type="Proteomes" id="UP000785679">
    <property type="component" value="Unassembled WGS sequence"/>
</dbReference>
<name>A0A8J8NHY2_HALGN</name>
<sequence>MNQLARILLGLLSLIALAYAGKLRVTCTNNNQCAAGQCCALVSYTYISYLQGSATSQIGNYPVTSPFNYEYLSCVPTTSQVVNALEKRSVVPDSSPTTVFYAYNEFSASHIRCLGNNFTYVQTNDS</sequence>
<organism evidence="2 3">
    <name type="scientific">Halteria grandinella</name>
    <dbReference type="NCBI Taxonomy" id="5974"/>
    <lineage>
        <taxon>Eukaryota</taxon>
        <taxon>Sar</taxon>
        <taxon>Alveolata</taxon>
        <taxon>Ciliophora</taxon>
        <taxon>Intramacronucleata</taxon>
        <taxon>Spirotrichea</taxon>
        <taxon>Stichotrichia</taxon>
        <taxon>Sporadotrichida</taxon>
        <taxon>Halteriidae</taxon>
        <taxon>Halteria</taxon>
    </lineage>
</organism>
<dbReference type="AlphaFoldDB" id="A0A8J8NHY2"/>
<reference evidence="2" key="1">
    <citation type="submission" date="2019-06" db="EMBL/GenBank/DDBJ databases">
        <authorList>
            <person name="Zheng W."/>
        </authorList>
    </citation>
    <scope>NUCLEOTIDE SEQUENCE</scope>
    <source>
        <strain evidence="2">QDHG01</strain>
    </source>
</reference>
<keyword evidence="1" id="KW-0732">Signal</keyword>
<feature type="signal peptide" evidence="1">
    <location>
        <begin position="1"/>
        <end position="20"/>
    </location>
</feature>
<evidence type="ECO:0000256" key="1">
    <source>
        <dbReference type="SAM" id="SignalP"/>
    </source>
</evidence>
<comment type="caution">
    <text evidence="2">The sequence shown here is derived from an EMBL/GenBank/DDBJ whole genome shotgun (WGS) entry which is preliminary data.</text>
</comment>
<dbReference type="EMBL" id="RRYP01015642">
    <property type="protein sequence ID" value="TNV75417.1"/>
    <property type="molecule type" value="Genomic_DNA"/>
</dbReference>
<keyword evidence="3" id="KW-1185">Reference proteome</keyword>
<evidence type="ECO:0000313" key="3">
    <source>
        <dbReference type="Proteomes" id="UP000785679"/>
    </source>
</evidence>